<name>A0A4D7BE42_9HYPH</name>
<sequence length="117" mass="13044">MIKTVPHPDIDAIDAATVFAALSEPTRLAICLSLADNEELEARCGSFQELGTPSNLTYHFTRLRDAGITRVRLQGTSRFIRLRRDDLDRRFPGLLDAVLDAARRSRSSLPAIDMDCD</sequence>
<dbReference type="SMART" id="SM00418">
    <property type="entry name" value="HTH_ARSR"/>
    <property type="match status" value="1"/>
</dbReference>
<dbReference type="PROSITE" id="PS50987">
    <property type="entry name" value="HTH_ARSR_2"/>
    <property type="match status" value="1"/>
</dbReference>
<feature type="domain" description="HTH arsR-type" evidence="1">
    <location>
        <begin position="7"/>
        <end position="106"/>
    </location>
</feature>
<dbReference type="InterPro" id="IPR001845">
    <property type="entry name" value="HTH_ArsR_DNA-bd_dom"/>
</dbReference>
<organism evidence="2 3">
    <name type="scientific">Phreatobacter stygius</name>
    <dbReference type="NCBI Taxonomy" id="1940610"/>
    <lineage>
        <taxon>Bacteria</taxon>
        <taxon>Pseudomonadati</taxon>
        <taxon>Pseudomonadota</taxon>
        <taxon>Alphaproteobacteria</taxon>
        <taxon>Hyphomicrobiales</taxon>
        <taxon>Phreatobacteraceae</taxon>
        <taxon>Phreatobacter</taxon>
    </lineage>
</organism>
<dbReference type="InterPro" id="IPR036390">
    <property type="entry name" value="WH_DNA-bd_sf"/>
</dbReference>
<evidence type="ECO:0000313" key="2">
    <source>
        <dbReference type="EMBL" id="QCI69250.1"/>
    </source>
</evidence>
<dbReference type="PRINTS" id="PR00778">
    <property type="entry name" value="HTHARSR"/>
</dbReference>
<evidence type="ECO:0000259" key="1">
    <source>
        <dbReference type="PROSITE" id="PS50987"/>
    </source>
</evidence>
<evidence type="ECO:0000313" key="3">
    <source>
        <dbReference type="Proteomes" id="UP000298781"/>
    </source>
</evidence>
<proteinExistence type="predicted"/>
<dbReference type="EMBL" id="CP039690">
    <property type="protein sequence ID" value="QCI69250.1"/>
    <property type="molecule type" value="Genomic_DNA"/>
</dbReference>
<dbReference type="Gene3D" id="1.10.10.10">
    <property type="entry name" value="Winged helix-like DNA-binding domain superfamily/Winged helix DNA-binding domain"/>
    <property type="match status" value="1"/>
</dbReference>
<dbReference type="SUPFAM" id="SSF46785">
    <property type="entry name" value="Winged helix' DNA-binding domain"/>
    <property type="match status" value="1"/>
</dbReference>
<accession>A0A4D7BE42</accession>
<gene>
    <name evidence="2" type="ORF">E8M01_15425</name>
</gene>
<dbReference type="InterPro" id="IPR011991">
    <property type="entry name" value="ArsR-like_HTH"/>
</dbReference>
<keyword evidence="3" id="KW-1185">Reference proteome</keyword>
<dbReference type="AlphaFoldDB" id="A0A4D7BE42"/>
<dbReference type="CDD" id="cd00090">
    <property type="entry name" value="HTH_ARSR"/>
    <property type="match status" value="1"/>
</dbReference>
<dbReference type="Proteomes" id="UP000298781">
    <property type="component" value="Chromosome"/>
</dbReference>
<reference evidence="2 3" key="1">
    <citation type="submission" date="2019-04" db="EMBL/GenBank/DDBJ databases">
        <title>Phreatobacter aquaticus sp. nov.</title>
        <authorList>
            <person name="Choi A."/>
        </authorList>
    </citation>
    <scope>NUCLEOTIDE SEQUENCE [LARGE SCALE GENOMIC DNA]</scope>
    <source>
        <strain evidence="2 3">KCTC 52518</strain>
    </source>
</reference>
<dbReference type="GO" id="GO:0003700">
    <property type="term" value="F:DNA-binding transcription factor activity"/>
    <property type="evidence" value="ECO:0007669"/>
    <property type="project" value="InterPro"/>
</dbReference>
<dbReference type="OrthoDB" id="7192471at2"/>
<protein>
    <submittedName>
        <fullName evidence="2">Helix-turn-helix transcriptional regulator</fullName>
    </submittedName>
</protein>
<dbReference type="KEGG" id="pstg:E8M01_15425"/>
<dbReference type="InterPro" id="IPR036388">
    <property type="entry name" value="WH-like_DNA-bd_sf"/>
</dbReference>